<keyword evidence="1" id="KW-0347">Helicase</keyword>
<keyword evidence="2" id="KW-1185">Reference proteome</keyword>
<evidence type="ECO:0000313" key="1">
    <source>
        <dbReference type="EMBL" id="ASD50415.1"/>
    </source>
</evidence>
<dbReference type="KEGG" id="vg:40085819"/>
<keyword evidence="1" id="KW-0067">ATP-binding</keyword>
<dbReference type="GO" id="GO:0004386">
    <property type="term" value="F:helicase activity"/>
    <property type="evidence" value="ECO:0007669"/>
    <property type="project" value="UniProtKB-KW"/>
</dbReference>
<dbReference type="InterPro" id="IPR046392">
    <property type="entry name" value="PRIMASE_T4"/>
</dbReference>
<dbReference type="OrthoDB" id="4202at10239"/>
<protein>
    <submittedName>
        <fullName evidence="1">DNA primase/helicase</fullName>
    </submittedName>
</protein>
<dbReference type="HAMAP" id="MF_04157">
    <property type="entry name" value="PRIMASE_T4"/>
    <property type="match status" value="1"/>
</dbReference>
<dbReference type="RefSeq" id="YP_009609734.1">
    <property type="nucleotide sequence ID" value="NC_041997.1"/>
</dbReference>
<organism evidence="1 2">
    <name type="scientific">Acidovorax phage ACP17</name>
    <dbReference type="NCBI Taxonomy" id="2010329"/>
    <lineage>
        <taxon>Viruses</taxon>
        <taxon>Duplodnaviria</taxon>
        <taxon>Heunggongvirae</taxon>
        <taxon>Uroviricota</taxon>
        <taxon>Caudoviricetes</taxon>
        <taxon>Busanvirus</taxon>
        <taxon>Busanvirus ACP17</taxon>
    </lineage>
</organism>
<dbReference type="GeneID" id="40085819"/>
<proteinExistence type="inferred from homology"/>
<name>A0A218M2Z5_9CAUD</name>
<keyword evidence="1" id="KW-0378">Hydrolase</keyword>
<accession>A0A218M2Z5</accession>
<dbReference type="EMBL" id="KY979132">
    <property type="protein sequence ID" value="ASD50415.1"/>
    <property type="molecule type" value="Genomic_DNA"/>
</dbReference>
<keyword evidence="1" id="KW-0547">Nucleotide-binding</keyword>
<sequence length="369" mass="41860">MSWFDTKYISLMSVRLERYKQTGPTTHTFRCPYCGDSQSKKSKTRGYFYPVKDAMRFKCHNCGASRSIRDFIKEICPDLYRGYLFDYFGRAEKPETEVVPSEFKTANMSARFKKKEEFLSNFKAVAALPEDNPGRAYIEGRMIPEKWFNSIYYVEDANDVFSRLEAYKHKTWKQTFDAVMVPFHSREEDGFKLMYVQLRFLGEDPPIRYLTLEVDGGHKAWGLDRIDPTKRVYILEGAFDAMFVDNAVACAGSDITALSDYFKEIGCDDVVAVWDSDFATNADVNAKLVAAVNKGMPVVLTGPGLPGKDINAAVKNGFTPDSVMPYLASRQFDGLSARLELTKFKAPSKPTKGINARTTQKKVKQVPTF</sequence>
<dbReference type="Proteomes" id="UP000224101">
    <property type="component" value="Segment"/>
</dbReference>
<reference evidence="1 2" key="1">
    <citation type="submission" date="2017-08" db="EMBL/GenBank/DDBJ databases">
        <title>Characterization and complete genome sequence of novel bacteriophage infecting the causal agent of bacterial fruit blotch, Acidovorax citrulli.</title>
        <authorList>
            <person name="Midani A.R."/>
            <person name="Park S.-H."/>
            <person name="Choi T.-J."/>
        </authorList>
    </citation>
    <scope>NUCLEOTIDE SEQUENCE [LARGE SCALE GENOMIC DNA]</scope>
</reference>
<evidence type="ECO:0000313" key="2">
    <source>
        <dbReference type="Proteomes" id="UP000224101"/>
    </source>
</evidence>